<dbReference type="NCBIfam" id="TIGR00879">
    <property type="entry name" value="SP"/>
    <property type="match status" value="1"/>
</dbReference>
<feature type="transmembrane region" description="Helical" evidence="8">
    <location>
        <begin position="122"/>
        <end position="143"/>
    </location>
</feature>
<feature type="transmembrane region" description="Helical" evidence="8">
    <location>
        <begin position="315"/>
        <end position="335"/>
    </location>
</feature>
<dbReference type="InterPro" id="IPR005828">
    <property type="entry name" value="MFS_sugar_transport-like"/>
</dbReference>
<comment type="caution">
    <text evidence="10">The sequence shown here is derived from an EMBL/GenBank/DDBJ whole genome shotgun (WGS) entry which is preliminary data.</text>
</comment>
<proteinExistence type="inferred from homology"/>
<dbReference type="SUPFAM" id="SSF103473">
    <property type="entry name" value="MFS general substrate transporter"/>
    <property type="match status" value="1"/>
</dbReference>
<feature type="transmembrane region" description="Helical" evidence="8">
    <location>
        <begin position="193"/>
        <end position="210"/>
    </location>
</feature>
<name>A0AAE0WI09_9PEZI</name>
<dbReference type="Proteomes" id="UP001274830">
    <property type="component" value="Unassembled WGS sequence"/>
</dbReference>
<protein>
    <recommendedName>
        <fullName evidence="9">Major facilitator superfamily (MFS) profile domain-containing protein</fullName>
    </recommendedName>
</protein>
<feature type="transmembrane region" description="Helical" evidence="8">
    <location>
        <begin position="377"/>
        <end position="401"/>
    </location>
</feature>
<comment type="subcellular location">
    <subcellularLocation>
        <location evidence="1">Membrane</location>
        <topology evidence="1">Multi-pass membrane protein</topology>
    </subcellularLocation>
</comment>
<dbReference type="GO" id="GO:0005351">
    <property type="term" value="F:carbohydrate:proton symporter activity"/>
    <property type="evidence" value="ECO:0007669"/>
    <property type="project" value="TreeGrafter"/>
</dbReference>
<dbReference type="InterPro" id="IPR003663">
    <property type="entry name" value="Sugar/inositol_transpt"/>
</dbReference>
<gene>
    <name evidence="10" type="ORF">LTR78_007758</name>
</gene>
<keyword evidence="5 8" id="KW-1133">Transmembrane helix</keyword>
<evidence type="ECO:0000313" key="11">
    <source>
        <dbReference type="Proteomes" id="UP001274830"/>
    </source>
</evidence>
<evidence type="ECO:0000256" key="6">
    <source>
        <dbReference type="ARBA" id="ARBA00023136"/>
    </source>
</evidence>
<reference evidence="10" key="1">
    <citation type="submission" date="2023-07" db="EMBL/GenBank/DDBJ databases">
        <title>Black Yeasts Isolated from many extreme environments.</title>
        <authorList>
            <person name="Coleine C."/>
            <person name="Stajich J.E."/>
            <person name="Selbmann L."/>
        </authorList>
    </citation>
    <scope>NUCLEOTIDE SEQUENCE</scope>
    <source>
        <strain evidence="10">CCFEE 5485</strain>
    </source>
</reference>
<organism evidence="10 11">
    <name type="scientific">Recurvomyces mirabilis</name>
    <dbReference type="NCBI Taxonomy" id="574656"/>
    <lineage>
        <taxon>Eukaryota</taxon>
        <taxon>Fungi</taxon>
        <taxon>Dikarya</taxon>
        <taxon>Ascomycota</taxon>
        <taxon>Pezizomycotina</taxon>
        <taxon>Dothideomycetes</taxon>
        <taxon>Dothideomycetidae</taxon>
        <taxon>Mycosphaerellales</taxon>
        <taxon>Teratosphaeriaceae</taxon>
        <taxon>Recurvomyces</taxon>
    </lineage>
</organism>
<comment type="similarity">
    <text evidence="2 7">Belongs to the major facilitator superfamily. Sugar transporter (TC 2.A.1.1) family.</text>
</comment>
<evidence type="ECO:0000256" key="2">
    <source>
        <dbReference type="ARBA" id="ARBA00010992"/>
    </source>
</evidence>
<evidence type="ECO:0000256" key="4">
    <source>
        <dbReference type="ARBA" id="ARBA00022692"/>
    </source>
</evidence>
<evidence type="ECO:0000313" key="10">
    <source>
        <dbReference type="EMBL" id="KAK3672451.1"/>
    </source>
</evidence>
<sequence>MGLPRTLASMQGRNFYRLMSFSCAMAFLIFGYDAGVLGGVQTTKPFLDALHISDDDLERNPLLIPLIAASYTLGCLFMAITLVCTNFGFRFGRRASIMIGDALVIVGGAIQASSHSVGQICAARVICGFGIGFISATVPTYMAETTIVAQERGPQAAIQCMYLIWGVAFAYWIDLGMTQVKGAYSQVSWRFPISLMCLFCLISLCIMVMLPDTPRWYYAKGRTKDGDKVLSMLYARPIHDPDVQRNKLEILDTLQLEEDEGRINLSDWVWDRSPIQAARRVRTSFLLLLGHQFMGINLVVYYSTVILAQTGLNPLMQSVIAGVANTVFFLGTVFTYFTIERWGRRQLMIWTGIGCIICIAIYLALNSLQHQTKATQWISVAMVIIYEFFIGWGYMGPPWLYGPEVAPLRYRHLAGAAGVVGEWSGCFIIVFGGGTAIGVVGWPIWFWPLGTCVITVLFVYFWCPETAGKSLEEIEQVFIDDAKTWPGPPPRSGDFEVARRWSADMEREKDESAYEIESTKS</sequence>
<feature type="transmembrane region" description="Helical" evidence="8">
    <location>
        <begin position="155"/>
        <end position="173"/>
    </location>
</feature>
<feature type="transmembrane region" description="Helical" evidence="8">
    <location>
        <begin position="444"/>
        <end position="463"/>
    </location>
</feature>
<dbReference type="PANTHER" id="PTHR48022:SF68">
    <property type="entry name" value="MAJOR FACILITATOR SUPERFAMILY (MFS) PROFILE DOMAIN-CONTAINING PROTEIN-RELATED"/>
    <property type="match status" value="1"/>
</dbReference>
<feature type="transmembrane region" description="Helical" evidence="8">
    <location>
        <begin position="413"/>
        <end position="438"/>
    </location>
</feature>
<dbReference type="EMBL" id="JAUTXT010000033">
    <property type="protein sequence ID" value="KAK3672451.1"/>
    <property type="molecule type" value="Genomic_DNA"/>
</dbReference>
<feature type="transmembrane region" description="Helical" evidence="8">
    <location>
        <begin position="91"/>
        <end position="110"/>
    </location>
</feature>
<keyword evidence="4 8" id="KW-0812">Transmembrane</keyword>
<dbReference type="InterPro" id="IPR020846">
    <property type="entry name" value="MFS_dom"/>
</dbReference>
<dbReference type="PRINTS" id="PR00171">
    <property type="entry name" value="SUGRTRNSPORT"/>
</dbReference>
<evidence type="ECO:0000256" key="3">
    <source>
        <dbReference type="ARBA" id="ARBA00022448"/>
    </source>
</evidence>
<keyword evidence="11" id="KW-1185">Reference proteome</keyword>
<dbReference type="GO" id="GO:0016020">
    <property type="term" value="C:membrane"/>
    <property type="evidence" value="ECO:0007669"/>
    <property type="project" value="UniProtKB-SubCell"/>
</dbReference>
<dbReference type="AlphaFoldDB" id="A0AAE0WI09"/>
<evidence type="ECO:0000256" key="5">
    <source>
        <dbReference type="ARBA" id="ARBA00022989"/>
    </source>
</evidence>
<dbReference type="Gene3D" id="1.20.1250.20">
    <property type="entry name" value="MFS general substrate transporter like domains"/>
    <property type="match status" value="1"/>
</dbReference>
<feature type="transmembrane region" description="Helical" evidence="8">
    <location>
        <begin position="347"/>
        <end position="365"/>
    </location>
</feature>
<keyword evidence="3 7" id="KW-0813">Transport</keyword>
<dbReference type="InterPro" id="IPR050360">
    <property type="entry name" value="MFS_Sugar_Transporters"/>
</dbReference>
<evidence type="ECO:0000256" key="7">
    <source>
        <dbReference type="RuleBase" id="RU003346"/>
    </source>
</evidence>
<feature type="transmembrane region" description="Helical" evidence="8">
    <location>
        <begin position="62"/>
        <end position="84"/>
    </location>
</feature>
<feature type="transmembrane region" description="Helical" evidence="8">
    <location>
        <begin position="285"/>
        <end position="303"/>
    </location>
</feature>
<dbReference type="Pfam" id="PF00083">
    <property type="entry name" value="Sugar_tr"/>
    <property type="match status" value="1"/>
</dbReference>
<evidence type="ECO:0000256" key="1">
    <source>
        <dbReference type="ARBA" id="ARBA00004141"/>
    </source>
</evidence>
<dbReference type="PROSITE" id="PS50850">
    <property type="entry name" value="MFS"/>
    <property type="match status" value="1"/>
</dbReference>
<dbReference type="InterPro" id="IPR036259">
    <property type="entry name" value="MFS_trans_sf"/>
</dbReference>
<accession>A0AAE0WI09</accession>
<evidence type="ECO:0000256" key="8">
    <source>
        <dbReference type="SAM" id="Phobius"/>
    </source>
</evidence>
<dbReference type="PANTHER" id="PTHR48022">
    <property type="entry name" value="PLASTIDIC GLUCOSE TRANSPORTER 4"/>
    <property type="match status" value="1"/>
</dbReference>
<evidence type="ECO:0000259" key="9">
    <source>
        <dbReference type="PROSITE" id="PS50850"/>
    </source>
</evidence>
<feature type="domain" description="Major facilitator superfamily (MFS) profile" evidence="9">
    <location>
        <begin position="19"/>
        <end position="467"/>
    </location>
</feature>
<keyword evidence="6 8" id="KW-0472">Membrane</keyword>